<accession>C9ZZG5</accession>
<dbReference type="EMBL" id="FN554972">
    <property type="protein sequence ID" value="CBH14814.1"/>
    <property type="molecule type" value="Genomic_DNA"/>
</dbReference>
<gene>
    <name evidence="1" type="ORF">TbgDal_IX8900</name>
</gene>
<dbReference type="VEuPathDB" id="TriTrypDB:Tbg972.9.8900"/>
<dbReference type="Proteomes" id="UP000002316">
    <property type="component" value="Chromosome 9"/>
</dbReference>
<organism evidence="1 2">
    <name type="scientific">Trypanosoma brucei gambiense (strain MHOM/CI/86/DAL972)</name>
    <dbReference type="NCBI Taxonomy" id="679716"/>
    <lineage>
        <taxon>Eukaryota</taxon>
        <taxon>Discoba</taxon>
        <taxon>Euglenozoa</taxon>
        <taxon>Kinetoplastea</taxon>
        <taxon>Metakinetoplastina</taxon>
        <taxon>Trypanosomatida</taxon>
        <taxon>Trypanosomatidae</taxon>
        <taxon>Trypanosoma</taxon>
    </lineage>
</organism>
<sequence length="1343" mass="146771">MSEWEVDECCDPQHMILLLEPKNAQREFPPHHTLCASCLVDRFDKLPALHVVQTLQDIMLSLQYTFSPVLVKHRTNSLHESSFVDVPAQGCLSSPPWDLLLRFAGLLQDLGAKICRCISLHHHMPLYKAGLSVLALVFTLLEEATESGLFCHTECLGMDGRSYDFTVQGHTTLLSQPPVGLSICLCETVLAGLSEEVKVTADDFSVPLPLLLLTDLAEASPPFLWCVAEHCVPHMCSLTTALTDAFRVEILLYLLHLAFEACAKHPVWLESLANALPASSWGVRRSPFLTYLTWALETFRGEEPVVANALYLTRFVLQYGTTRTALFTTTPLPHHDAAAGTAGGKSDSYGLPLSDALGLARNLIILLLHLNGDVVVAAAEALRELFVEKPLLGECPDLSDYIIEALRTASADTAPALVGLLNNLPSGSVPYGPLLCVLFEVSSISGKAFEDAVRGPHFVDAVIDRHTNLNDVAEKIVRSVRDGSSVSFHCFLLECLCLERACKHENCGGASLLPETISMLTNTLLHVVWELCGEATAGTEAGGNYHADQQLFPSEFRTIPCGALHSLICVAAFLLPGCEVLLMQLVVGLLGEALRQFQIRNDGGIPDTRLVFDSSLGDAILKMGSTVIRRLVGKGDDFGIGDSQLEQKVCHLLRGNLLTLLLSVPSSFSDLRVSVMNDFLLLAPANRDLTGEDGQIYFTFVKGADGLMSPQLLVNNSLRRHPHWAASFLLALATAGCEQPLGSGQLDSFLFEQLSLVPLFTEGARQVFASGGYSGAYRTGDDVIPSKDRCSVAEFSALKVSLAIHKWGGEQPQRDISHLNACVSVSGASVVSEELRLSHLQMFRSAEPQWLEALGARTWGKALLAALVSSAIIQIESDREQGRIEEAHDYLFTGSQHRDKDQVTLCSLVVNHAAGCGLFLSLLFNTLRRRTASNDHPLSCRIISFLCRCLHAEESTDTTVIIEFVRLLLEQHLTPLLLYREAAPFLVGHAARLVALSLSRLPVSVASCCDHTLFKWALQNVRQPSGQVYMWMTIFLLLRRAHRSEFALRHEVELGAELNHMVKGGDVSPCIEAARATVCWMVEGEMMRCGVGRHHSAVQIPLNEWSKVAPGNLTLRAFVICSVEHRMKCCWSSAMNQFLEVAAPLLLTWVSELMFYHCETVAASRVCHELLGKFPHLSCSLEALGLFFLLTGVVVAGTRSEKQGNDPVHSVGVAEGGWVFAALLNAWPSWAEAGGLREAVAVFLSGLGEESKLCNGAKRPRELLVSGSAATVAQFNRPSLNVYEAVRAVLEACELQAERCGPFPVNRAKDFYLRWPVEAISIDMERDIVFRAAEGGGELMVAS</sequence>
<protein>
    <submittedName>
        <fullName evidence="1">Uncharacterized protein</fullName>
    </submittedName>
</protein>
<dbReference type="GeneID" id="23860953"/>
<dbReference type="OrthoDB" id="242249at2759"/>
<dbReference type="KEGG" id="tbg:TbgDal_IX8900"/>
<evidence type="ECO:0000313" key="2">
    <source>
        <dbReference type="Proteomes" id="UP000002316"/>
    </source>
</evidence>
<dbReference type="RefSeq" id="XP_011777080.1">
    <property type="nucleotide sequence ID" value="XM_011778778.1"/>
</dbReference>
<reference evidence="2" key="1">
    <citation type="journal article" date="2010" name="PLoS Negl. Trop. Dis.">
        <title>The genome sequence of Trypanosoma brucei gambiense, causative agent of chronic human african trypanosomiasis.</title>
        <authorList>
            <person name="Jackson A.P."/>
            <person name="Sanders M."/>
            <person name="Berry A."/>
            <person name="McQuillan J."/>
            <person name="Aslett M.A."/>
            <person name="Quail M.A."/>
            <person name="Chukualim B."/>
            <person name="Capewell P."/>
            <person name="MacLeod A."/>
            <person name="Melville S.E."/>
            <person name="Gibson W."/>
            <person name="Barry J.D."/>
            <person name="Berriman M."/>
            <person name="Hertz-Fowler C."/>
        </authorList>
    </citation>
    <scope>NUCLEOTIDE SEQUENCE [LARGE SCALE GENOMIC DNA]</scope>
    <source>
        <strain evidence="2">MHOM/CI/86/DAL972</strain>
    </source>
</reference>
<evidence type="ECO:0000313" key="1">
    <source>
        <dbReference type="EMBL" id="CBH14814.1"/>
    </source>
</evidence>
<proteinExistence type="predicted"/>
<name>C9ZZG5_TRYB9</name>